<dbReference type="EMBL" id="QFNK01000281">
    <property type="protein sequence ID" value="PZO82058.1"/>
    <property type="molecule type" value="Genomic_DNA"/>
</dbReference>
<sequence length="51" mass="5559">DAGGASDVVLIRVLYNYPVMTPLMGSMLATISTDNTRRLVSTVVLQTEPYE</sequence>
<dbReference type="Proteomes" id="UP000249557">
    <property type="component" value="Unassembled WGS sequence"/>
</dbReference>
<name>A0A2W5BLB6_9BACT</name>
<evidence type="ECO:0000313" key="2">
    <source>
        <dbReference type="Proteomes" id="UP000249557"/>
    </source>
</evidence>
<dbReference type="AlphaFoldDB" id="A0A2W5BLB6"/>
<evidence type="ECO:0000313" key="1">
    <source>
        <dbReference type="EMBL" id="PZO82058.1"/>
    </source>
</evidence>
<accession>A0A2W5BLB6</accession>
<reference evidence="1 2" key="1">
    <citation type="submission" date="2017-08" db="EMBL/GenBank/DDBJ databases">
        <title>Infants hospitalized years apart are colonized by the same room-sourced microbial strains.</title>
        <authorList>
            <person name="Brooks B."/>
            <person name="Olm M.R."/>
            <person name="Firek B.A."/>
            <person name="Baker R."/>
            <person name="Thomas B.C."/>
            <person name="Morowitz M.J."/>
            <person name="Banfield J.F."/>
        </authorList>
    </citation>
    <scope>NUCLEOTIDE SEQUENCE [LARGE SCALE GENOMIC DNA]</scope>
    <source>
        <strain evidence="1">S2_018_000_R2_104</strain>
    </source>
</reference>
<feature type="non-terminal residue" evidence="1">
    <location>
        <position position="1"/>
    </location>
</feature>
<organism evidence="1 2">
    <name type="scientific">Micavibrio aeruginosavorus</name>
    <dbReference type="NCBI Taxonomy" id="349221"/>
    <lineage>
        <taxon>Bacteria</taxon>
        <taxon>Pseudomonadati</taxon>
        <taxon>Bdellovibrionota</taxon>
        <taxon>Bdellovibrionia</taxon>
        <taxon>Bdellovibrionales</taxon>
        <taxon>Pseudobdellovibrionaceae</taxon>
        <taxon>Micavibrio</taxon>
    </lineage>
</organism>
<proteinExistence type="predicted"/>
<protein>
    <submittedName>
        <fullName evidence="1">Pilus assembly protein</fullName>
    </submittedName>
</protein>
<gene>
    <name evidence="1" type="ORF">DI626_10435</name>
</gene>
<comment type="caution">
    <text evidence="1">The sequence shown here is derived from an EMBL/GenBank/DDBJ whole genome shotgun (WGS) entry which is preliminary data.</text>
</comment>